<dbReference type="InterPro" id="IPR036291">
    <property type="entry name" value="NAD(P)-bd_dom_sf"/>
</dbReference>
<dbReference type="SUPFAM" id="SSF51735">
    <property type="entry name" value="NAD(P)-binding Rossmann-fold domains"/>
    <property type="match status" value="1"/>
</dbReference>
<dbReference type="KEGG" id="flt:Sv326_0567"/>
<dbReference type="AlphaFoldDB" id="A0A7D6BNP5"/>
<keyword evidence="1" id="KW-0812">Transmembrane</keyword>
<accession>A0A7D6BNP5</accession>
<proteinExistence type="predicted"/>
<dbReference type="PROSITE" id="PS51201">
    <property type="entry name" value="RCK_N"/>
    <property type="match status" value="1"/>
</dbReference>
<dbReference type="Proteomes" id="UP000510821">
    <property type="component" value="Chromosome"/>
</dbReference>
<sequence length="242" mass="26847">MAFRWRLDHIIAVIITCIFILSTLSLIFISNIDPSIALYWTVATVFSVPGFVLDVPGFYRLWTVQAFTFINGLAYLILVTFVTAKFVNILSRINVHKREMKRRISSMNEHIIVCGYGRLGEKACEILDDHTMGYVVIEKNPRVVKLLRERDIAVVEGDATHSVVLKMAGIERAGGLIAALGNDTKNVYIILTARELNPNLLIASRAVSEEVVSKMHRAGAEIVVLPEVVAGLELGKEIAEAV</sequence>
<gene>
    <name evidence="3" type="ORF">Sv326_0567</name>
</gene>
<evidence type="ECO:0000259" key="2">
    <source>
        <dbReference type="PROSITE" id="PS51201"/>
    </source>
</evidence>
<keyword evidence="1" id="KW-1133">Transmembrane helix</keyword>
<dbReference type="PANTHER" id="PTHR43833">
    <property type="entry name" value="POTASSIUM CHANNEL PROTEIN 2-RELATED-RELATED"/>
    <property type="match status" value="1"/>
</dbReference>
<dbReference type="EMBL" id="CP058998">
    <property type="protein sequence ID" value="QLJ52742.1"/>
    <property type="molecule type" value="Genomic_DNA"/>
</dbReference>
<feature type="transmembrane region" description="Helical" evidence="1">
    <location>
        <begin position="73"/>
        <end position="93"/>
    </location>
</feature>
<evidence type="ECO:0000313" key="3">
    <source>
        <dbReference type="EMBL" id="QLJ52742.1"/>
    </source>
</evidence>
<feature type="transmembrane region" description="Helical" evidence="1">
    <location>
        <begin position="6"/>
        <end position="29"/>
    </location>
</feature>
<feature type="transmembrane region" description="Helical" evidence="1">
    <location>
        <begin position="36"/>
        <end position="53"/>
    </location>
</feature>
<dbReference type="InterPro" id="IPR050721">
    <property type="entry name" value="Trk_Ktr_HKT_K-transport"/>
</dbReference>
<protein>
    <recommendedName>
        <fullName evidence="2">RCK N-terminal domain-containing protein</fullName>
    </recommendedName>
</protein>
<organism evidence="3 4">
    <name type="scientific">Fermentimicrarchaeum limneticum</name>
    <dbReference type="NCBI Taxonomy" id="2795018"/>
    <lineage>
        <taxon>Archaea</taxon>
        <taxon>Candidatus Micrarchaeota</taxon>
        <taxon>Candidatus Fermentimicrarchaeales</taxon>
        <taxon>Candidatus Fermentimicrarchaeaceae</taxon>
        <taxon>Candidatus Fermentimicrarchaeum</taxon>
    </lineage>
</organism>
<dbReference type="GO" id="GO:0006813">
    <property type="term" value="P:potassium ion transport"/>
    <property type="evidence" value="ECO:0007669"/>
    <property type="project" value="InterPro"/>
</dbReference>
<dbReference type="Pfam" id="PF02254">
    <property type="entry name" value="TrkA_N"/>
    <property type="match status" value="1"/>
</dbReference>
<evidence type="ECO:0000256" key="1">
    <source>
        <dbReference type="SAM" id="Phobius"/>
    </source>
</evidence>
<dbReference type="Gene3D" id="3.40.50.720">
    <property type="entry name" value="NAD(P)-binding Rossmann-like Domain"/>
    <property type="match status" value="1"/>
</dbReference>
<keyword evidence="1" id="KW-0472">Membrane</keyword>
<name>A0A7D6BNP5_FERL1</name>
<reference evidence="4" key="1">
    <citation type="submission" date="2020-07" db="EMBL/GenBank/DDBJ databases">
        <title>Metabolic diversity and evolutionary history of the archaeal phylum ###Micrarchaeota### uncovered from a freshwater lake metagenome.</title>
        <authorList>
            <person name="Kadnikov V.V."/>
            <person name="Savvichev A.S."/>
            <person name="Mardanov A.V."/>
            <person name="Beletsky A.V."/>
            <person name="Chupakov A.V."/>
            <person name="Kokryatskaya N.M."/>
            <person name="Pimenov N.V."/>
            <person name="Ravin N.V."/>
        </authorList>
    </citation>
    <scope>NUCLEOTIDE SEQUENCE [LARGE SCALE GENOMIC DNA]</scope>
</reference>
<feature type="domain" description="RCK N-terminal" evidence="2">
    <location>
        <begin position="108"/>
        <end position="224"/>
    </location>
</feature>
<evidence type="ECO:0000313" key="4">
    <source>
        <dbReference type="Proteomes" id="UP000510821"/>
    </source>
</evidence>
<dbReference type="InterPro" id="IPR003148">
    <property type="entry name" value="RCK_N"/>
</dbReference>